<dbReference type="EMBL" id="CP113836">
    <property type="protein sequence ID" value="WAL68785.1"/>
    <property type="molecule type" value="Genomic_DNA"/>
</dbReference>
<dbReference type="RefSeq" id="WP_268758878.1">
    <property type="nucleotide sequence ID" value="NZ_CP113836.1"/>
</dbReference>
<gene>
    <name evidence="1" type="ORF">ORV05_13770</name>
</gene>
<organism evidence="1 2">
    <name type="scientific">Amycolatopsis cynarae</name>
    <dbReference type="NCBI Taxonomy" id="2995223"/>
    <lineage>
        <taxon>Bacteria</taxon>
        <taxon>Bacillati</taxon>
        <taxon>Actinomycetota</taxon>
        <taxon>Actinomycetes</taxon>
        <taxon>Pseudonocardiales</taxon>
        <taxon>Pseudonocardiaceae</taxon>
        <taxon>Amycolatopsis</taxon>
    </lineage>
</organism>
<reference evidence="1" key="1">
    <citation type="submission" date="2022-11" db="EMBL/GenBank/DDBJ databases">
        <authorList>
            <person name="Mo P."/>
        </authorList>
    </citation>
    <scope>NUCLEOTIDE SEQUENCE</scope>
    <source>
        <strain evidence="1">HUAS 11-8</strain>
    </source>
</reference>
<evidence type="ECO:0000313" key="1">
    <source>
        <dbReference type="EMBL" id="WAL68785.1"/>
    </source>
</evidence>
<proteinExistence type="predicted"/>
<sequence length="124" mass="13901">MATWSTGELAGIDRAYQIEITSLRRDGSLRSFRIIWGVCVDGDYYVRSVNGPTAAWYRGTRTRHEGRILADGAEKDVSFVDIDDDALNDRIDEAYALKYGRGTEPVRRITSAAARATTMRVVPR</sequence>
<dbReference type="Proteomes" id="UP001163203">
    <property type="component" value="Chromosome"/>
</dbReference>
<protein>
    <submittedName>
        <fullName evidence="1">DUF2255 family protein</fullName>
    </submittedName>
</protein>
<accession>A0ABY7B8V9</accession>
<dbReference type="InterPro" id="IPR016888">
    <property type="entry name" value="UCP028498"/>
</dbReference>
<dbReference type="Pfam" id="PF10012">
    <property type="entry name" value="DUF2255"/>
    <property type="match status" value="1"/>
</dbReference>
<evidence type="ECO:0000313" key="2">
    <source>
        <dbReference type="Proteomes" id="UP001163203"/>
    </source>
</evidence>
<name>A0ABY7B8V9_9PSEU</name>
<keyword evidence="2" id="KW-1185">Reference proteome</keyword>